<proteinExistence type="predicted"/>
<dbReference type="GO" id="GO:0004519">
    <property type="term" value="F:endonuclease activity"/>
    <property type="evidence" value="ECO:0007669"/>
    <property type="project" value="InterPro"/>
</dbReference>
<dbReference type="InterPro" id="IPR046462">
    <property type="entry name" value="TerL_nuclease"/>
</dbReference>
<name>A0A8S5QJC4_9CAUD</name>
<accession>A0A8S5QJC4</accession>
<protein>
    <submittedName>
        <fullName evidence="4">Large Terminase</fullName>
    </submittedName>
</protein>
<dbReference type="PANTHER" id="PTHR41287">
    <property type="match status" value="1"/>
</dbReference>
<dbReference type="InterPro" id="IPR005021">
    <property type="entry name" value="Terminase_largesu-like"/>
</dbReference>
<dbReference type="Pfam" id="PF20441">
    <property type="entry name" value="TerL_nuclease"/>
    <property type="match status" value="1"/>
</dbReference>
<reference evidence="4" key="1">
    <citation type="journal article" date="2021" name="Proc. Natl. Acad. Sci. U.S.A.">
        <title>A Catalog of Tens of Thousands of Viruses from Human Metagenomes Reveals Hidden Associations with Chronic Diseases.</title>
        <authorList>
            <person name="Tisza M.J."/>
            <person name="Buck C.B."/>
        </authorList>
    </citation>
    <scope>NUCLEOTIDE SEQUENCE</scope>
    <source>
        <strain evidence="4">CtNYt19</strain>
    </source>
</reference>
<dbReference type="EMBL" id="BK015669">
    <property type="protein sequence ID" value="DAE19176.1"/>
    <property type="molecule type" value="Genomic_DNA"/>
</dbReference>
<sequence>MPRKSQPQKTKQSHLCKDVKQCPEIWDYFKAIKQKKIRTNKHIKALITLVEKEFAKGEIYIRLDEVENYMSFEILFPFKLMPWEKCAFVLHNCVRRISDESLRWPDLYLYLGRGNGKNGYASFEFFCLMTPVNGIVRYDIDTCATAEDQAKTSFNDIFEMMDSHPEIYQDKWTWTKERIVNKTTKSVLRYRTNSPKSKQGLRSGMVYLDEVEEFDDWGNIRVFRTGLGKQKFDMDGNARSDPRSLMTSTNGDKRGGPLDKYLNDADEILFNGVFDNGTLFFIYSLNDKEEVHDPKNWIMANPSIDYFKSLKDEIEKEYAEYKKDPVTNSSFMSLRMNLPVEKKEDPVTSWENIQATNQELPPLEELRKMPCILGVDFTKTTDMAGACFTFRDFEKNKYYTVKHAWLCRKSGDWDHINQDAIKTFEMNDCLTVIDDVEIYPELIVDWALSFKFNIVMLAVDSYRWSALREAFEHAGFNASDKELVKLVRPSDIMLAIQPINSIFVNHQLCAGDDPCFRWSINNTKLIPAANGNYKYDKIERRSRKNDLFMAYVHSMTCVDKLVDNRMSTVVPEVWTF</sequence>
<dbReference type="Gene3D" id="3.40.50.300">
    <property type="entry name" value="P-loop containing nucleotide triphosphate hydrolases"/>
    <property type="match status" value="1"/>
</dbReference>
<dbReference type="PANTHER" id="PTHR41287:SF1">
    <property type="entry name" value="PROTEIN YMFN"/>
    <property type="match status" value="1"/>
</dbReference>
<dbReference type="InterPro" id="IPR046461">
    <property type="entry name" value="TerL_ATPase"/>
</dbReference>
<feature type="domain" description="Terminase large subunit-like endonuclease" evidence="3">
    <location>
        <begin position="280"/>
        <end position="556"/>
    </location>
</feature>
<dbReference type="Pfam" id="PF03354">
    <property type="entry name" value="TerL_ATPase"/>
    <property type="match status" value="1"/>
</dbReference>
<evidence type="ECO:0000259" key="2">
    <source>
        <dbReference type="Pfam" id="PF03354"/>
    </source>
</evidence>
<evidence type="ECO:0000259" key="3">
    <source>
        <dbReference type="Pfam" id="PF20441"/>
    </source>
</evidence>
<evidence type="ECO:0000256" key="1">
    <source>
        <dbReference type="SAM" id="MobiDB-lite"/>
    </source>
</evidence>
<evidence type="ECO:0000313" key="4">
    <source>
        <dbReference type="EMBL" id="DAE19176.1"/>
    </source>
</evidence>
<feature type="region of interest" description="Disordered" evidence="1">
    <location>
        <begin position="234"/>
        <end position="255"/>
    </location>
</feature>
<organism evidence="4">
    <name type="scientific">Siphoviridae sp. ctNYt19</name>
    <dbReference type="NCBI Taxonomy" id="2825472"/>
    <lineage>
        <taxon>Viruses</taxon>
        <taxon>Duplodnaviria</taxon>
        <taxon>Heunggongvirae</taxon>
        <taxon>Uroviricota</taxon>
        <taxon>Caudoviricetes</taxon>
    </lineage>
</organism>
<feature type="domain" description="Terminase large subunit-like ATPase" evidence="2">
    <location>
        <begin position="107"/>
        <end position="262"/>
    </location>
</feature>
<dbReference type="InterPro" id="IPR027417">
    <property type="entry name" value="P-loop_NTPase"/>
</dbReference>